<dbReference type="PANTHER" id="PTHR12302:SF3">
    <property type="entry name" value="SERINE_THREONINE-PROTEIN KINASE 31"/>
    <property type="match status" value="1"/>
</dbReference>
<dbReference type="InterPro" id="IPR008613">
    <property type="entry name" value="Excalibur_Ca-bd_domain"/>
</dbReference>
<reference evidence="12" key="1">
    <citation type="submission" date="2017-08" db="EMBL/GenBank/DDBJ databases">
        <authorList>
            <person name="Varghese N."/>
            <person name="Submissions S."/>
        </authorList>
    </citation>
    <scope>NUCLEOTIDE SEQUENCE [LARGE SCALE GENOMIC DNA]</scope>
    <source>
        <strain evidence="12">DSM 23173</strain>
    </source>
</reference>
<keyword evidence="9" id="KW-0472">Membrane</keyword>
<dbReference type="EC" id="3.1.31.1" evidence="1"/>
<dbReference type="PROSITE" id="PS50830">
    <property type="entry name" value="TNASE_3"/>
    <property type="match status" value="1"/>
</dbReference>
<dbReference type="Pfam" id="PF05901">
    <property type="entry name" value="Excalibur"/>
    <property type="match status" value="2"/>
</dbReference>
<accession>A0A285UCF9</accession>
<evidence type="ECO:0000313" key="12">
    <source>
        <dbReference type="Proteomes" id="UP000219412"/>
    </source>
</evidence>
<feature type="region of interest" description="Disordered" evidence="8">
    <location>
        <begin position="145"/>
        <end position="239"/>
    </location>
</feature>
<keyword evidence="3" id="KW-0540">Nuclease</keyword>
<feature type="transmembrane region" description="Helical" evidence="9">
    <location>
        <begin position="37"/>
        <end position="58"/>
    </location>
</feature>
<evidence type="ECO:0000256" key="8">
    <source>
        <dbReference type="SAM" id="MobiDB-lite"/>
    </source>
</evidence>
<dbReference type="AlphaFoldDB" id="A0A285UCF9"/>
<dbReference type="PANTHER" id="PTHR12302">
    <property type="entry name" value="EBNA2 BINDING PROTEIN P100"/>
    <property type="match status" value="1"/>
</dbReference>
<feature type="compositionally biased region" description="Basic and acidic residues" evidence="8">
    <location>
        <begin position="498"/>
        <end position="509"/>
    </location>
</feature>
<feature type="transmembrane region" description="Helical" evidence="9">
    <location>
        <begin position="105"/>
        <end position="121"/>
    </location>
</feature>
<organism evidence="11 12">
    <name type="scientific">Salinicoccus kekensis</name>
    <dbReference type="NCBI Taxonomy" id="714307"/>
    <lineage>
        <taxon>Bacteria</taxon>
        <taxon>Bacillati</taxon>
        <taxon>Bacillota</taxon>
        <taxon>Bacilli</taxon>
        <taxon>Bacillales</taxon>
        <taxon>Staphylococcaceae</taxon>
        <taxon>Salinicoccus</taxon>
    </lineage>
</organism>
<dbReference type="GO" id="GO:1990599">
    <property type="term" value="F:3' overhang single-stranded DNA endodeoxyribonuclease activity"/>
    <property type="evidence" value="ECO:0007669"/>
    <property type="project" value="UniProtKB-EC"/>
</dbReference>
<feature type="transmembrane region" description="Helical" evidence="9">
    <location>
        <begin position="6"/>
        <end position="25"/>
    </location>
</feature>
<keyword evidence="9" id="KW-0812">Transmembrane</keyword>
<evidence type="ECO:0000256" key="2">
    <source>
        <dbReference type="ARBA" id="ARBA00016676"/>
    </source>
</evidence>
<keyword evidence="9" id="KW-1133">Transmembrane helix</keyword>
<dbReference type="SMART" id="SM00894">
    <property type="entry name" value="Excalibur"/>
    <property type="match status" value="2"/>
</dbReference>
<evidence type="ECO:0000313" key="11">
    <source>
        <dbReference type="EMBL" id="SOC39387.1"/>
    </source>
</evidence>
<evidence type="ECO:0000256" key="4">
    <source>
        <dbReference type="ARBA" id="ARBA00022759"/>
    </source>
</evidence>
<dbReference type="Gene3D" id="2.40.50.90">
    <property type="match status" value="1"/>
</dbReference>
<evidence type="ECO:0000259" key="10">
    <source>
        <dbReference type="PROSITE" id="PS50830"/>
    </source>
</evidence>
<dbReference type="GO" id="GO:0003676">
    <property type="term" value="F:nucleic acid binding"/>
    <property type="evidence" value="ECO:0007669"/>
    <property type="project" value="InterPro"/>
</dbReference>
<evidence type="ECO:0000256" key="5">
    <source>
        <dbReference type="ARBA" id="ARBA00022801"/>
    </source>
</evidence>
<sequence>MGFIFLPLIFTGVLVTLGIYLRALYSRSVGGESQNDLWKGTTISASVTILLMLLYTAVSSTVGIADIFTGILLMATAGLVLSLLFNRNYKNKYNERGKFNRTTGITLGLMVLSFVVIGLSADPEGTEEHLDSGEIAVEAGIDEMTEEEDAEETEAEQRAEEEQAAEKAEAEKQAEEEQAAEKAEAEKQAEEEQAAEKAEAEKQAEEEQAAEETEAEKQAEEEQAAEETEAEKQTEEEDVVKNGLIPVQLYRVVDGDTVHVIDEDGNNLNLRLLLIDTPETVHPNEPVQPYGPEASERLTDLLNGAGQLYIEYDDGDKQDHYGRELVYLYADDVNVHEVLLEEGLARVGYIYEQQRYLEDFKVAEQYAKDNGLGIWSIPGYVNEGGEGFNYEEEPAVEEPADDGGGTDTGSYNFANCTELREVFPDGVASDHPAYQSKMDRDNDGYACEISSSSSAETSIEEPADTSADTGNYNFANCTELREVFPDGVPSDHPAYQSKMDRDNDGHACE</sequence>
<proteinExistence type="predicted"/>
<dbReference type="InterPro" id="IPR016071">
    <property type="entry name" value="Staphylococal_nuclease_OB-fold"/>
</dbReference>
<evidence type="ECO:0000256" key="3">
    <source>
        <dbReference type="ARBA" id="ARBA00022722"/>
    </source>
</evidence>
<dbReference type="InterPro" id="IPR035437">
    <property type="entry name" value="SNase_OB-fold_sf"/>
</dbReference>
<name>A0A285UCF9_9STAP</name>
<feature type="compositionally biased region" description="Basic and acidic residues" evidence="8">
    <location>
        <begin position="155"/>
        <end position="205"/>
    </location>
</feature>
<feature type="region of interest" description="Disordered" evidence="8">
    <location>
        <begin position="427"/>
        <end position="471"/>
    </location>
</feature>
<evidence type="ECO:0000256" key="7">
    <source>
        <dbReference type="ARBA" id="ARBA00031238"/>
    </source>
</evidence>
<feature type="compositionally biased region" description="Acidic residues" evidence="8">
    <location>
        <begin position="145"/>
        <end position="154"/>
    </location>
</feature>
<dbReference type="EMBL" id="OBQF01000001">
    <property type="protein sequence ID" value="SOC39387.1"/>
    <property type="molecule type" value="Genomic_DNA"/>
</dbReference>
<feature type="region of interest" description="Disordered" evidence="8">
    <location>
        <begin position="483"/>
        <end position="509"/>
    </location>
</feature>
<dbReference type="InterPro" id="IPR002071">
    <property type="entry name" value="Thermonucl_AS"/>
</dbReference>
<feature type="compositionally biased region" description="Acidic residues" evidence="8">
    <location>
        <begin position="221"/>
        <end position="238"/>
    </location>
</feature>
<dbReference type="Proteomes" id="UP000219412">
    <property type="component" value="Unassembled WGS sequence"/>
</dbReference>
<feature type="domain" description="TNase-like" evidence="10">
    <location>
        <begin position="243"/>
        <end position="377"/>
    </location>
</feature>
<evidence type="ECO:0000256" key="6">
    <source>
        <dbReference type="ARBA" id="ARBA00030535"/>
    </source>
</evidence>
<feature type="compositionally biased region" description="Low complexity" evidence="8">
    <location>
        <begin position="448"/>
        <end position="457"/>
    </location>
</feature>
<keyword evidence="12" id="KW-1185">Reference proteome</keyword>
<dbReference type="Pfam" id="PF00565">
    <property type="entry name" value="SNase"/>
    <property type="match status" value="1"/>
</dbReference>
<dbReference type="SUPFAM" id="SSF50199">
    <property type="entry name" value="Staphylococcal nuclease"/>
    <property type="match status" value="1"/>
</dbReference>
<evidence type="ECO:0000256" key="1">
    <source>
        <dbReference type="ARBA" id="ARBA00011942"/>
    </source>
</evidence>
<gene>
    <name evidence="11" type="ORF">SAMN05878391_0860</name>
</gene>
<feature type="transmembrane region" description="Helical" evidence="9">
    <location>
        <begin position="64"/>
        <end position="85"/>
    </location>
</feature>
<protein>
    <recommendedName>
        <fullName evidence="2">Thermonuclease</fullName>
        <ecNumber evidence="1">3.1.31.1</ecNumber>
    </recommendedName>
    <alternativeName>
        <fullName evidence="7">Micrococcal nuclease</fullName>
    </alternativeName>
    <alternativeName>
        <fullName evidence="6">Staphylococcal nuclease</fullName>
    </alternativeName>
</protein>
<keyword evidence="5" id="KW-0378">Hydrolase</keyword>
<dbReference type="SMART" id="SM00318">
    <property type="entry name" value="SNc"/>
    <property type="match status" value="1"/>
</dbReference>
<keyword evidence="4 11" id="KW-0255">Endonuclease</keyword>
<dbReference type="PROSITE" id="PS01123">
    <property type="entry name" value="TNASE_1"/>
    <property type="match status" value="1"/>
</dbReference>
<evidence type="ECO:0000256" key="9">
    <source>
        <dbReference type="SAM" id="Phobius"/>
    </source>
</evidence>